<comment type="caution">
    <text evidence="9">The sequence shown here is derived from an EMBL/GenBank/DDBJ whole genome shotgun (WGS) entry which is preliminary data.</text>
</comment>
<evidence type="ECO:0000313" key="10">
    <source>
        <dbReference type="Proteomes" id="UP001295423"/>
    </source>
</evidence>
<dbReference type="GO" id="GO:0006825">
    <property type="term" value="P:copper ion transport"/>
    <property type="evidence" value="ECO:0007669"/>
    <property type="project" value="UniProtKB-KW"/>
</dbReference>
<dbReference type="PANTHER" id="PTHR46365:SF1">
    <property type="entry name" value="COPPER TRANSPORT PROTEIN ATOX1"/>
    <property type="match status" value="1"/>
</dbReference>
<comment type="similarity">
    <text evidence="7">Belongs to the ATX1 family.</text>
</comment>
<protein>
    <recommendedName>
        <fullName evidence="8">HMA domain-containing protein</fullName>
    </recommendedName>
</protein>
<accession>A0AAD2FGL3</accession>
<reference evidence="9" key="1">
    <citation type="submission" date="2023-08" db="EMBL/GenBank/DDBJ databases">
        <authorList>
            <person name="Audoor S."/>
            <person name="Bilcke G."/>
        </authorList>
    </citation>
    <scope>NUCLEOTIDE SEQUENCE</scope>
</reference>
<keyword evidence="6" id="KW-0143">Chaperone</keyword>
<evidence type="ECO:0000256" key="7">
    <source>
        <dbReference type="ARBA" id="ARBA00038171"/>
    </source>
</evidence>
<dbReference type="Proteomes" id="UP001295423">
    <property type="component" value="Unassembled WGS sequence"/>
</dbReference>
<dbReference type="PROSITE" id="PS50846">
    <property type="entry name" value="HMA_2"/>
    <property type="match status" value="1"/>
</dbReference>
<dbReference type="SUPFAM" id="SSF55008">
    <property type="entry name" value="HMA, heavy metal-associated domain"/>
    <property type="match status" value="1"/>
</dbReference>
<name>A0AAD2FGL3_9STRA</name>
<dbReference type="InterPro" id="IPR006121">
    <property type="entry name" value="HMA_dom"/>
</dbReference>
<sequence>MVQTKFNAGMTCGGCSGAVERILNKVDGVTSVVTNVEAKSVVVDHDESVTADFLLEKLLKWSNATGKEVSLA</sequence>
<evidence type="ECO:0000256" key="4">
    <source>
        <dbReference type="ARBA" id="ARBA00023008"/>
    </source>
</evidence>
<dbReference type="Gene3D" id="3.30.70.100">
    <property type="match status" value="1"/>
</dbReference>
<evidence type="ECO:0000259" key="8">
    <source>
        <dbReference type="PROSITE" id="PS50846"/>
    </source>
</evidence>
<dbReference type="GO" id="GO:0005829">
    <property type="term" value="C:cytosol"/>
    <property type="evidence" value="ECO:0007669"/>
    <property type="project" value="TreeGrafter"/>
</dbReference>
<evidence type="ECO:0000256" key="5">
    <source>
        <dbReference type="ARBA" id="ARBA00023065"/>
    </source>
</evidence>
<evidence type="ECO:0000256" key="3">
    <source>
        <dbReference type="ARBA" id="ARBA00022796"/>
    </source>
</evidence>
<keyword evidence="1" id="KW-0813">Transport</keyword>
<dbReference type="GO" id="GO:0046872">
    <property type="term" value="F:metal ion binding"/>
    <property type="evidence" value="ECO:0007669"/>
    <property type="project" value="UniProtKB-KW"/>
</dbReference>
<keyword evidence="3" id="KW-0187">Copper transport</keyword>
<evidence type="ECO:0000256" key="1">
    <source>
        <dbReference type="ARBA" id="ARBA00022448"/>
    </source>
</evidence>
<dbReference type="AlphaFoldDB" id="A0AAD2FGL3"/>
<dbReference type="GO" id="GO:0016531">
    <property type="term" value="F:copper chaperone activity"/>
    <property type="evidence" value="ECO:0007669"/>
    <property type="project" value="TreeGrafter"/>
</dbReference>
<keyword evidence="10" id="KW-1185">Reference proteome</keyword>
<evidence type="ECO:0000256" key="6">
    <source>
        <dbReference type="ARBA" id="ARBA00023186"/>
    </source>
</evidence>
<dbReference type="EMBL" id="CAKOGP040000557">
    <property type="protein sequence ID" value="CAJ1936754.1"/>
    <property type="molecule type" value="Genomic_DNA"/>
</dbReference>
<keyword evidence="4" id="KW-0186">Copper</keyword>
<keyword evidence="2" id="KW-0479">Metal-binding</keyword>
<dbReference type="Pfam" id="PF00403">
    <property type="entry name" value="HMA"/>
    <property type="match status" value="1"/>
</dbReference>
<keyword evidence="5" id="KW-0406">Ion transport</keyword>
<gene>
    <name evidence="9" type="ORF">CYCCA115_LOCUS5350</name>
</gene>
<proteinExistence type="inferred from homology"/>
<evidence type="ECO:0000313" key="9">
    <source>
        <dbReference type="EMBL" id="CAJ1936754.1"/>
    </source>
</evidence>
<evidence type="ECO:0000256" key="2">
    <source>
        <dbReference type="ARBA" id="ARBA00022723"/>
    </source>
</evidence>
<dbReference type="PANTHER" id="PTHR46365">
    <property type="entry name" value="COPPER TRANSPORT PROTEIN ATOX1"/>
    <property type="match status" value="1"/>
</dbReference>
<feature type="domain" description="HMA" evidence="8">
    <location>
        <begin position="1"/>
        <end position="70"/>
    </location>
</feature>
<dbReference type="InterPro" id="IPR051881">
    <property type="entry name" value="Copper_transport_ATOX1-like"/>
</dbReference>
<dbReference type="CDD" id="cd00371">
    <property type="entry name" value="HMA"/>
    <property type="match status" value="1"/>
</dbReference>
<organism evidence="9 10">
    <name type="scientific">Cylindrotheca closterium</name>
    <dbReference type="NCBI Taxonomy" id="2856"/>
    <lineage>
        <taxon>Eukaryota</taxon>
        <taxon>Sar</taxon>
        <taxon>Stramenopiles</taxon>
        <taxon>Ochrophyta</taxon>
        <taxon>Bacillariophyta</taxon>
        <taxon>Bacillariophyceae</taxon>
        <taxon>Bacillariophycidae</taxon>
        <taxon>Bacillariales</taxon>
        <taxon>Bacillariaceae</taxon>
        <taxon>Cylindrotheca</taxon>
    </lineage>
</organism>
<dbReference type="InterPro" id="IPR036163">
    <property type="entry name" value="HMA_dom_sf"/>
</dbReference>